<dbReference type="InterPro" id="IPR005534">
    <property type="entry name" value="Curli_assmbl/transp-comp_CsgG"/>
</dbReference>
<evidence type="ECO:0000256" key="1">
    <source>
        <dbReference type="SAM" id="MobiDB-lite"/>
    </source>
</evidence>
<proteinExistence type="predicted"/>
<feature type="region of interest" description="Disordered" evidence="1">
    <location>
        <begin position="29"/>
        <end position="50"/>
    </location>
</feature>
<dbReference type="RefSeq" id="WP_114403443.1">
    <property type="nucleotide sequence ID" value="NZ_QPGB01000005.1"/>
</dbReference>
<organism evidence="2 3">
    <name type="scientific">Parvibium lacunae</name>
    <dbReference type="NCBI Taxonomy" id="1888893"/>
    <lineage>
        <taxon>Bacteria</taxon>
        <taxon>Pseudomonadati</taxon>
        <taxon>Pseudomonadota</taxon>
        <taxon>Betaproteobacteria</taxon>
        <taxon>Burkholderiales</taxon>
        <taxon>Alcaligenaceae</taxon>
        <taxon>Parvibium</taxon>
    </lineage>
</organism>
<dbReference type="GO" id="GO:0030288">
    <property type="term" value="C:outer membrane-bounded periplasmic space"/>
    <property type="evidence" value="ECO:0007669"/>
    <property type="project" value="InterPro"/>
</dbReference>
<evidence type="ECO:0000313" key="2">
    <source>
        <dbReference type="EMBL" id="RCS56842.1"/>
    </source>
</evidence>
<accession>A0A368L094</accession>
<feature type="compositionally biased region" description="Polar residues" evidence="1">
    <location>
        <begin position="29"/>
        <end position="39"/>
    </location>
</feature>
<comment type="caution">
    <text evidence="2">The sequence shown here is derived from an EMBL/GenBank/DDBJ whole genome shotgun (WGS) entry which is preliminary data.</text>
</comment>
<dbReference type="AlphaFoldDB" id="A0A368L094"/>
<sequence length="307" mass="31557">MKFMGFTLGLIALCSTQLTGCGSTTPMQVGDSSAKTVATGSAGGENAQGANPQLEKCEKTLGTIALVEDQGADWYRILTTNYKLGPTSQVLKLLIQQSNCFVVVERGAAMRNVMGERALEQTGELRGNSNFGKGQMVSADYTLNPSITFSANDTGGMGANVASFIPGLSAVAAVAGSVKSREASTLLTLIDNRSGVQLAAAEGSAKKWDLGLFGGLFGGSAAGSMGGYTKTPEGKVLVAAFLDSYNQVVKAVKNYKAQTVEGGLGTGGALGVQGGSTPASQKVDQERRANRTRVAPTPPATPSNKTK</sequence>
<evidence type="ECO:0000313" key="3">
    <source>
        <dbReference type="Proteomes" id="UP000252357"/>
    </source>
</evidence>
<protein>
    <submittedName>
        <fullName evidence="2">Peptidoglycan-binding protein</fullName>
    </submittedName>
</protein>
<keyword evidence="3" id="KW-1185">Reference proteome</keyword>
<feature type="region of interest" description="Disordered" evidence="1">
    <location>
        <begin position="267"/>
        <end position="307"/>
    </location>
</feature>
<dbReference type="Proteomes" id="UP000252357">
    <property type="component" value="Unassembled WGS sequence"/>
</dbReference>
<gene>
    <name evidence="2" type="ORF">DU000_10905</name>
</gene>
<reference evidence="2 3" key="1">
    <citation type="journal article" date="2018" name="Int. J. Syst. Evol. Microbiol.">
        <title>Parvibium lacunae gen. nov., sp. nov., a new member of the family Alcaligenaceae isolated from a freshwater pond.</title>
        <authorList>
            <person name="Chen W.M."/>
            <person name="Xie P.B."/>
            <person name="Hsu M.Y."/>
            <person name="Sheu S.Y."/>
        </authorList>
    </citation>
    <scope>NUCLEOTIDE SEQUENCE [LARGE SCALE GENOMIC DNA]</scope>
    <source>
        <strain evidence="2 3">KMB9</strain>
    </source>
</reference>
<name>A0A368L094_9BURK</name>
<dbReference type="OrthoDB" id="6658595at2"/>
<dbReference type="Pfam" id="PF03783">
    <property type="entry name" value="CsgG"/>
    <property type="match status" value="1"/>
</dbReference>
<dbReference type="EMBL" id="QPGB01000005">
    <property type="protein sequence ID" value="RCS56842.1"/>
    <property type="molecule type" value="Genomic_DNA"/>
</dbReference>